<dbReference type="Proteomes" id="UP000091967">
    <property type="component" value="Unassembled WGS sequence"/>
</dbReference>
<dbReference type="STRING" id="36050.A0A1B8AQ70"/>
<dbReference type="Pfam" id="PF00026">
    <property type="entry name" value="Asp"/>
    <property type="match status" value="1"/>
</dbReference>
<organism evidence="4 5">
    <name type="scientific">Fusarium poae</name>
    <dbReference type="NCBI Taxonomy" id="36050"/>
    <lineage>
        <taxon>Eukaryota</taxon>
        <taxon>Fungi</taxon>
        <taxon>Dikarya</taxon>
        <taxon>Ascomycota</taxon>
        <taxon>Pezizomycotina</taxon>
        <taxon>Sordariomycetes</taxon>
        <taxon>Hypocreomycetidae</taxon>
        <taxon>Hypocreales</taxon>
        <taxon>Nectriaceae</taxon>
        <taxon>Fusarium</taxon>
    </lineage>
</organism>
<evidence type="ECO:0000259" key="3">
    <source>
        <dbReference type="PROSITE" id="PS51767"/>
    </source>
</evidence>
<evidence type="ECO:0000256" key="1">
    <source>
        <dbReference type="SAM" id="MobiDB-lite"/>
    </source>
</evidence>
<feature type="region of interest" description="Disordered" evidence="1">
    <location>
        <begin position="429"/>
        <end position="448"/>
    </location>
</feature>
<dbReference type="SUPFAM" id="SSF50630">
    <property type="entry name" value="Acid proteases"/>
    <property type="match status" value="1"/>
</dbReference>
<reference evidence="4 5" key="1">
    <citation type="submission" date="2016-06" db="EMBL/GenBank/DDBJ databases">
        <title>Living apart together: crosstalk between the core and supernumerary genomes in a fungal plant pathogen.</title>
        <authorList>
            <person name="Vanheule A."/>
            <person name="Audenaert K."/>
            <person name="Warris S."/>
            <person name="Van De Geest H."/>
            <person name="Schijlen E."/>
            <person name="Hofte M."/>
            <person name="De Saeger S."/>
            <person name="Haesaert G."/>
            <person name="Waalwijk C."/>
            <person name="Van Der Lee T."/>
        </authorList>
    </citation>
    <scope>NUCLEOTIDE SEQUENCE [LARGE SCALE GENOMIC DNA]</scope>
    <source>
        <strain evidence="4 5">2516</strain>
    </source>
</reference>
<dbReference type="InterPro" id="IPR021109">
    <property type="entry name" value="Peptidase_aspartic_dom_sf"/>
</dbReference>
<keyword evidence="2" id="KW-0812">Transmembrane</keyword>
<comment type="caution">
    <text evidence="4">The sequence shown here is derived from an EMBL/GenBank/DDBJ whole genome shotgun (WGS) entry which is preliminary data.</text>
</comment>
<dbReference type="PROSITE" id="PS51767">
    <property type="entry name" value="PEPTIDASE_A1"/>
    <property type="match status" value="1"/>
</dbReference>
<evidence type="ECO:0000256" key="2">
    <source>
        <dbReference type="SAM" id="Phobius"/>
    </source>
</evidence>
<feature type="transmembrane region" description="Helical" evidence="2">
    <location>
        <begin position="459"/>
        <end position="480"/>
    </location>
</feature>
<dbReference type="Gene3D" id="2.40.70.10">
    <property type="entry name" value="Acid Proteases"/>
    <property type="match status" value="2"/>
</dbReference>
<gene>
    <name evidence="4" type="ORF">FPOA_08821</name>
</gene>
<evidence type="ECO:0000313" key="4">
    <source>
        <dbReference type="EMBL" id="OBS22484.1"/>
    </source>
</evidence>
<proteinExistence type="predicted"/>
<keyword evidence="2" id="KW-1133">Transmembrane helix</keyword>
<keyword evidence="2" id="KW-0472">Membrane</keyword>
<dbReference type="InterPro" id="IPR033121">
    <property type="entry name" value="PEPTIDASE_A1"/>
</dbReference>
<feature type="domain" description="Peptidase A1" evidence="3">
    <location>
        <begin position="28"/>
        <end position="388"/>
    </location>
</feature>
<name>A0A1B8AQ70_FUSPO</name>
<keyword evidence="5" id="KW-1185">Reference proteome</keyword>
<dbReference type="OMA" id="ERGPFYE"/>
<protein>
    <recommendedName>
        <fullName evidence="3">Peptidase A1 domain-containing protein</fullName>
    </recommendedName>
</protein>
<dbReference type="EMBL" id="LYXU01000003">
    <property type="protein sequence ID" value="OBS22484.1"/>
    <property type="molecule type" value="Genomic_DNA"/>
</dbReference>
<evidence type="ECO:0000313" key="5">
    <source>
        <dbReference type="Proteomes" id="UP000091967"/>
    </source>
</evidence>
<sequence length="560" mass="61871">MIVSVSANGYPIQADWTNTTYGPGGPWRAVDVKILYNDERFALYPGSTWETWVVDDSYCKKDKETCYASIAGTYNRINGRKSGVTLPADPGSFIYGVETQGGEGTRFLDDIQVSGVEIANMSLVLLETEDIKYPGGQTAPFFAGCLSVGARASVNQSFVPYASQTPINASMPPGYMWEHGKTNSNSFGMHIGSVKPDLSGSLWWGGYDQNRIVGDVFSMTGGPRDGITLQDVGIEVMGNNTPFDFHSKPGLLTGGSSGVKVYVDGCSPYLTLPKTTCDSIAANLPVTFNKELGLYLWDTKSPKYKEIVSSTSTLAFSFITKSNTSPFKIRVPFMHLNLTLSEPLVQNPIPYFPCHVNNMNQYVLGRAFLQDAFIGANYDPDVDTWWLAQAPGPNIPLTPSVVSIGEKNRTITKSSNDWEASWEGIWTDVKTPTEEGDSAATPEKSRDEEIPTLSLGTKIGIAIGAAAIALALCVGTFYFWRRRKLQSKKPQPAQPASMEEIYNTSFQQCPQNYPQPPQELHVPAYKLPPYEMPDYERRIFEMYAHQAQQKRPLTQRYEIA</sequence>
<accession>A0A1B8AQ70</accession>
<dbReference type="AlphaFoldDB" id="A0A1B8AQ70"/>